<evidence type="ECO:0000313" key="1">
    <source>
        <dbReference type="EMBL" id="KAJ0049541.1"/>
    </source>
</evidence>
<proteinExistence type="predicted"/>
<sequence length="160" mass="17965">MKPNDIVASFLKVDNDEYPSWFSASGRKLLKSMAKDDDTPHDVVAKDGSGDYNSIHEAINAYPNKTIVPGSKSNSQGFKTWKTATFISFQTCKTLVTAIRTGFIAKSIGFVNTVGSDGHQAMAVRVTFDYLAIFHWKVDGYQTSLYIDAYLPKLYNFWHY</sequence>
<protein>
    <submittedName>
        <fullName evidence="1">Uncharacterized protein</fullName>
    </submittedName>
</protein>
<accession>A0ACC0ZGE5</accession>
<dbReference type="Proteomes" id="UP001163603">
    <property type="component" value="Chromosome 2"/>
</dbReference>
<gene>
    <name evidence="1" type="ORF">Pint_16713</name>
</gene>
<comment type="caution">
    <text evidence="1">The sequence shown here is derived from an EMBL/GenBank/DDBJ whole genome shotgun (WGS) entry which is preliminary data.</text>
</comment>
<name>A0ACC0ZGE5_9ROSI</name>
<dbReference type="EMBL" id="CM047737">
    <property type="protein sequence ID" value="KAJ0049541.1"/>
    <property type="molecule type" value="Genomic_DNA"/>
</dbReference>
<evidence type="ECO:0000313" key="2">
    <source>
        <dbReference type="Proteomes" id="UP001163603"/>
    </source>
</evidence>
<organism evidence="1 2">
    <name type="scientific">Pistacia integerrima</name>
    <dbReference type="NCBI Taxonomy" id="434235"/>
    <lineage>
        <taxon>Eukaryota</taxon>
        <taxon>Viridiplantae</taxon>
        <taxon>Streptophyta</taxon>
        <taxon>Embryophyta</taxon>
        <taxon>Tracheophyta</taxon>
        <taxon>Spermatophyta</taxon>
        <taxon>Magnoliopsida</taxon>
        <taxon>eudicotyledons</taxon>
        <taxon>Gunneridae</taxon>
        <taxon>Pentapetalae</taxon>
        <taxon>rosids</taxon>
        <taxon>malvids</taxon>
        <taxon>Sapindales</taxon>
        <taxon>Anacardiaceae</taxon>
        <taxon>Pistacia</taxon>
    </lineage>
</organism>
<keyword evidence="2" id="KW-1185">Reference proteome</keyword>
<reference evidence="2" key="1">
    <citation type="journal article" date="2023" name="G3 (Bethesda)">
        <title>Genome assembly and association tests identify interacting loci associated with vigor, precocity, and sex in interspecific pistachio rootstocks.</title>
        <authorList>
            <person name="Palmer W."/>
            <person name="Jacygrad E."/>
            <person name="Sagayaradj S."/>
            <person name="Cavanaugh K."/>
            <person name="Han R."/>
            <person name="Bertier L."/>
            <person name="Beede B."/>
            <person name="Kafkas S."/>
            <person name="Golino D."/>
            <person name="Preece J."/>
            <person name="Michelmore R."/>
        </authorList>
    </citation>
    <scope>NUCLEOTIDE SEQUENCE [LARGE SCALE GENOMIC DNA]</scope>
</reference>